<proteinExistence type="predicted"/>
<evidence type="ECO:0000313" key="3">
    <source>
        <dbReference type="Proteomes" id="UP000431080"/>
    </source>
</evidence>
<protein>
    <submittedName>
        <fullName evidence="2">Uncharacterized protein</fullName>
    </submittedName>
</protein>
<keyword evidence="1" id="KW-0812">Transmembrane</keyword>
<keyword evidence="1" id="KW-0472">Membrane</keyword>
<reference evidence="2 3" key="1">
    <citation type="submission" date="2019-10" db="EMBL/GenBank/DDBJ databases">
        <authorList>
            <person name="Nie G."/>
            <person name="Ming H."/>
            <person name="Yi B."/>
        </authorList>
    </citation>
    <scope>NUCLEOTIDE SEQUENCE [LARGE SCALE GENOMIC DNA]</scope>
    <source>
        <strain evidence="2 3">CFH 90414</strain>
    </source>
</reference>
<accession>A0A6I2FDD2</accession>
<evidence type="ECO:0000256" key="1">
    <source>
        <dbReference type="SAM" id="Phobius"/>
    </source>
</evidence>
<evidence type="ECO:0000313" key="2">
    <source>
        <dbReference type="EMBL" id="MRG59953.1"/>
    </source>
</evidence>
<organism evidence="2 3">
    <name type="scientific">Agromyces agglutinans</name>
    <dbReference type="NCBI Taxonomy" id="2662258"/>
    <lineage>
        <taxon>Bacteria</taxon>
        <taxon>Bacillati</taxon>
        <taxon>Actinomycetota</taxon>
        <taxon>Actinomycetes</taxon>
        <taxon>Micrococcales</taxon>
        <taxon>Microbacteriaceae</taxon>
        <taxon>Agromyces</taxon>
    </lineage>
</organism>
<dbReference type="EMBL" id="WJIF01000004">
    <property type="protein sequence ID" value="MRG59953.1"/>
    <property type="molecule type" value="Genomic_DNA"/>
</dbReference>
<sequence length="84" mass="8933">MSPAVKRLRTAAWTAAVCLTLFGIASMLTGAFIDGFGGGMLQGAGLTFTVIGVVSMTARAGWLRRSADGGRDDRGWWLPSRDDR</sequence>
<dbReference type="AlphaFoldDB" id="A0A6I2FDD2"/>
<gene>
    <name evidence="2" type="ORF">GE115_08735</name>
</gene>
<feature type="transmembrane region" description="Helical" evidence="1">
    <location>
        <begin position="39"/>
        <end position="58"/>
    </location>
</feature>
<name>A0A6I2FDD2_9MICO</name>
<keyword evidence="3" id="KW-1185">Reference proteome</keyword>
<keyword evidence="1" id="KW-1133">Transmembrane helix</keyword>
<dbReference type="RefSeq" id="WP_153684425.1">
    <property type="nucleotide sequence ID" value="NZ_WJIF01000004.1"/>
</dbReference>
<feature type="transmembrane region" description="Helical" evidence="1">
    <location>
        <begin position="12"/>
        <end position="33"/>
    </location>
</feature>
<dbReference type="Proteomes" id="UP000431080">
    <property type="component" value="Unassembled WGS sequence"/>
</dbReference>
<comment type="caution">
    <text evidence="2">The sequence shown here is derived from an EMBL/GenBank/DDBJ whole genome shotgun (WGS) entry which is preliminary data.</text>
</comment>